<feature type="compositionally biased region" description="Basic residues" evidence="1">
    <location>
        <begin position="148"/>
        <end position="158"/>
    </location>
</feature>
<reference evidence="3" key="1">
    <citation type="journal article" date="2019" name="Int. J. Syst. Evol. Microbiol.">
        <title>The Global Catalogue of Microorganisms (GCM) 10K type strain sequencing project: providing services to taxonomists for standard genome sequencing and annotation.</title>
        <authorList>
            <consortium name="The Broad Institute Genomics Platform"/>
            <consortium name="The Broad Institute Genome Sequencing Center for Infectious Disease"/>
            <person name="Wu L."/>
            <person name="Ma J."/>
        </authorList>
    </citation>
    <scope>NUCLEOTIDE SEQUENCE [LARGE SCALE GENOMIC DNA]</scope>
    <source>
        <strain evidence="3">JCM 3369</strain>
    </source>
</reference>
<protein>
    <submittedName>
        <fullName evidence="2">Uncharacterized protein</fullName>
    </submittedName>
</protein>
<dbReference type="RefSeq" id="WP_378063641.1">
    <property type="nucleotide sequence ID" value="NZ_JBHSXS010000019.1"/>
</dbReference>
<organism evidence="2 3">
    <name type="scientific">Actinomadura yumaensis</name>
    <dbReference type="NCBI Taxonomy" id="111807"/>
    <lineage>
        <taxon>Bacteria</taxon>
        <taxon>Bacillati</taxon>
        <taxon>Actinomycetota</taxon>
        <taxon>Actinomycetes</taxon>
        <taxon>Streptosporangiales</taxon>
        <taxon>Thermomonosporaceae</taxon>
        <taxon>Actinomadura</taxon>
    </lineage>
</organism>
<comment type="caution">
    <text evidence="2">The sequence shown here is derived from an EMBL/GenBank/DDBJ whole genome shotgun (WGS) entry which is preliminary data.</text>
</comment>
<dbReference type="Proteomes" id="UP001596380">
    <property type="component" value="Unassembled WGS sequence"/>
</dbReference>
<gene>
    <name evidence="2" type="ORF">ACFQKB_26830</name>
</gene>
<accession>A0ABW2CRZ8</accession>
<evidence type="ECO:0000313" key="3">
    <source>
        <dbReference type="Proteomes" id="UP001596380"/>
    </source>
</evidence>
<sequence>MSKPYGGIIPGGHPHVRCSAGSAMSRNHLSQAEPRSPYWARGSCPECGKTRYASRREAKKAARKLYPGAHMQAYPCGVFFHVGNTPRSISSGVPDGPCQWPDLRAFETASQARRVLADARDAAEAEGRPEPNVRVVPCQAGHWHVVDRRKTRRARHRTTPTVLSVASSGGDRR</sequence>
<evidence type="ECO:0000313" key="2">
    <source>
        <dbReference type="EMBL" id="MFC6883401.1"/>
    </source>
</evidence>
<name>A0ABW2CRZ8_9ACTN</name>
<proteinExistence type="predicted"/>
<keyword evidence="3" id="KW-1185">Reference proteome</keyword>
<feature type="region of interest" description="Disordered" evidence="1">
    <location>
        <begin position="148"/>
        <end position="173"/>
    </location>
</feature>
<evidence type="ECO:0000256" key="1">
    <source>
        <dbReference type="SAM" id="MobiDB-lite"/>
    </source>
</evidence>
<dbReference type="EMBL" id="JBHSXS010000019">
    <property type="protein sequence ID" value="MFC6883401.1"/>
    <property type="molecule type" value="Genomic_DNA"/>
</dbReference>